<gene>
    <name evidence="8" type="ORF">EA462_14625</name>
</gene>
<dbReference type="SUPFAM" id="SSF52540">
    <property type="entry name" value="P-loop containing nucleoside triphosphate hydrolases"/>
    <property type="match status" value="1"/>
</dbReference>
<dbReference type="SMART" id="SM00382">
    <property type="entry name" value="AAA"/>
    <property type="match status" value="1"/>
</dbReference>
<dbReference type="Gene3D" id="1.10.10.10">
    <property type="entry name" value="Winged helix-like DNA-binding domain superfamily/Winged helix DNA-binding domain"/>
    <property type="match status" value="1"/>
</dbReference>
<dbReference type="Gene3D" id="1.10.8.60">
    <property type="match status" value="1"/>
</dbReference>
<dbReference type="OrthoDB" id="195574at2157"/>
<dbReference type="Pfam" id="PF09079">
    <property type="entry name" value="WHD_Cdc6"/>
    <property type="match status" value="1"/>
</dbReference>
<evidence type="ECO:0000256" key="3">
    <source>
        <dbReference type="ARBA" id="ARBA00022741"/>
    </source>
</evidence>
<dbReference type="AlphaFoldDB" id="A0A3N6LLP6"/>
<sequence>MPDVHDYFAQENEIFRNKDLLQVSHLPDGDRIIGREQELTNLAGAIQPVIDGSTPNNVLVYGKTGTGKSLCSKFITRQAIDRAQENDVIIGVAYVDCLQDSTETQAVQSIAHQLNDTEQTEITIPHSGLSTSEYYRRLWRIIDRRFDAALVILDEVDKIESDDILMQLSRAVESGKLSSSTIGTIGISNKVRYKESLDERIKSSLCEREYVFPPYDATQIQEILRSRSDAFHDGVLEDGVIPRVAALAAREHGDARKAIDILRFAGEIAEETDLETVTESCVDQAHEREETSRLAELISKSPSHAKLVLEAMALLAKQPERADDTVQTTEVYELYKRLCDRDDSSHLKLRRVRDILSELEFLSIIEQERKWAGKGKGNYMENRLVDDPDVIIAACEESSR</sequence>
<comment type="caution">
    <text evidence="8">The sequence shown here is derived from an EMBL/GenBank/DDBJ whole genome shotgun (WGS) entry which is preliminary data.</text>
</comment>
<dbReference type="GO" id="GO:0016887">
    <property type="term" value="F:ATP hydrolysis activity"/>
    <property type="evidence" value="ECO:0007669"/>
    <property type="project" value="InterPro"/>
</dbReference>
<keyword evidence="4 5" id="KW-0067">ATP-binding</keyword>
<keyword evidence="9" id="KW-1185">Reference proteome</keyword>
<feature type="domain" description="AAA+ ATPase" evidence="6">
    <location>
        <begin position="54"/>
        <end position="216"/>
    </location>
</feature>
<dbReference type="GO" id="GO:0005524">
    <property type="term" value="F:ATP binding"/>
    <property type="evidence" value="ECO:0007669"/>
    <property type="project" value="UniProtKB-UniRule"/>
</dbReference>
<dbReference type="InterPro" id="IPR036390">
    <property type="entry name" value="WH_DNA-bd_sf"/>
</dbReference>
<dbReference type="SMART" id="SM01074">
    <property type="entry name" value="Cdc6_C"/>
    <property type="match status" value="1"/>
</dbReference>
<evidence type="ECO:0000256" key="4">
    <source>
        <dbReference type="ARBA" id="ARBA00022840"/>
    </source>
</evidence>
<dbReference type="PANTHER" id="PTHR10763">
    <property type="entry name" value="CELL DIVISION CONTROL PROTEIN 6-RELATED"/>
    <property type="match status" value="1"/>
</dbReference>
<dbReference type="CDD" id="cd08768">
    <property type="entry name" value="Cdc6_C"/>
    <property type="match status" value="1"/>
</dbReference>
<feature type="domain" description="Cdc6 C-terminal" evidence="7">
    <location>
        <begin position="309"/>
        <end position="395"/>
    </location>
</feature>
<feature type="binding site" evidence="5">
    <location>
        <begin position="66"/>
        <end position="70"/>
    </location>
    <ligand>
        <name>ATP</name>
        <dbReference type="ChEBI" id="CHEBI:30616"/>
    </ligand>
</feature>
<dbReference type="InterPro" id="IPR036388">
    <property type="entry name" value="WH-like_DNA-bd_sf"/>
</dbReference>
<keyword evidence="2 5" id="KW-0235">DNA replication</keyword>
<reference evidence="8 9" key="1">
    <citation type="submission" date="2018-10" db="EMBL/GenBank/DDBJ databases">
        <title>Natrarchaeobius chitinivorans gen. nov., sp. nov., and Natrarchaeobius haloalkaliphilus sp. nov., alkaliphilic, chitin-utilizing haloarchaea from hypersaline alkaline lakes.</title>
        <authorList>
            <person name="Sorokin D.Y."/>
            <person name="Elcheninov A.G."/>
            <person name="Kostrikina N.A."/>
            <person name="Bale N.J."/>
            <person name="Sinninghe Damste J.S."/>
            <person name="Khijniak T.V."/>
            <person name="Kublanov I.V."/>
            <person name="Toshchakov S.V."/>
        </authorList>
    </citation>
    <scope>NUCLEOTIDE SEQUENCE [LARGE SCALE GENOMIC DNA]</scope>
    <source>
        <strain evidence="8 9">AArcht-Sl</strain>
    </source>
</reference>
<feature type="binding site" evidence="5">
    <location>
        <position position="215"/>
    </location>
    <ligand>
        <name>ATP</name>
        <dbReference type="ChEBI" id="CHEBI:30616"/>
    </ligand>
</feature>
<feature type="binding site" evidence="5">
    <location>
        <position position="227"/>
    </location>
    <ligand>
        <name>ATP</name>
        <dbReference type="ChEBI" id="CHEBI:30616"/>
    </ligand>
</feature>
<dbReference type="InterPro" id="IPR055237">
    <property type="entry name" value="Cdc6_lid"/>
</dbReference>
<comment type="function">
    <text evidence="5">Involved in regulation of DNA replication.</text>
</comment>
<dbReference type="InterPro" id="IPR050311">
    <property type="entry name" value="ORC1/CDC6"/>
</dbReference>
<organism evidence="8 9">
    <name type="scientific">Natrarchaeobius halalkaliphilus</name>
    <dbReference type="NCBI Taxonomy" id="1679091"/>
    <lineage>
        <taxon>Archaea</taxon>
        <taxon>Methanobacteriati</taxon>
        <taxon>Methanobacteriota</taxon>
        <taxon>Stenosarchaea group</taxon>
        <taxon>Halobacteria</taxon>
        <taxon>Halobacteriales</taxon>
        <taxon>Natrialbaceae</taxon>
        <taxon>Natrarchaeobius</taxon>
    </lineage>
</organism>
<dbReference type="FunFam" id="1.10.8.60:FF:000073">
    <property type="entry name" value="ORC1-type DNA replication protein"/>
    <property type="match status" value="1"/>
</dbReference>
<dbReference type="Gene3D" id="3.40.50.300">
    <property type="entry name" value="P-loop containing nucleotide triphosphate hydrolases"/>
    <property type="match status" value="1"/>
</dbReference>
<keyword evidence="3 5" id="KW-0547">Nucleotide-binding</keyword>
<evidence type="ECO:0000256" key="5">
    <source>
        <dbReference type="HAMAP-Rule" id="MF_01407"/>
    </source>
</evidence>
<evidence type="ECO:0000259" key="7">
    <source>
        <dbReference type="SMART" id="SM01074"/>
    </source>
</evidence>
<dbReference type="GO" id="GO:0006260">
    <property type="term" value="P:DNA replication"/>
    <property type="evidence" value="ECO:0007669"/>
    <property type="project" value="UniProtKB-UniRule"/>
</dbReference>
<dbReference type="EMBL" id="REFY01000005">
    <property type="protein sequence ID" value="RQG88080.1"/>
    <property type="molecule type" value="Genomic_DNA"/>
</dbReference>
<dbReference type="Proteomes" id="UP000273828">
    <property type="component" value="Unassembled WGS sequence"/>
</dbReference>
<dbReference type="InterPro" id="IPR049945">
    <property type="entry name" value="AAA_22"/>
</dbReference>
<dbReference type="NCBIfam" id="TIGR02928">
    <property type="entry name" value="orc1/cdc6 family replication initiation protein"/>
    <property type="match status" value="1"/>
</dbReference>
<dbReference type="PANTHER" id="PTHR10763:SF22">
    <property type="entry name" value="ORC1-TYPE DNA REPLICATION PROTEIN"/>
    <property type="match status" value="1"/>
</dbReference>
<evidence type="ECO:0000313" key="8">
    <source>
        <dbReference type="EMBL" id="RQG88080.1"/>
    </source>
</evidence>
<dbReference type="InterPro" id="IPR014277">
    <property type="entry name" value="Orc1/Cdc6_arc"/>
</dbReference>
<accession>A0A3N6LLP6</accession>
<dbReference type="Pfam" id="PF22703">
    <property type="entry name" value="Cdc6_lid"/>
    <property type="match status" value="1"/>
</dbReference>
<evidence type="ECO:0000259" key="6">
    <source>
        <dbReference type="SMART" id="SM00382"/>
    </source>
</evidence>
<dbReference type="InterPro" id="IPR015163">
    <property type="entry name" value="Cdc6_C"/>
</dbReference>
<proteinExistence type="inferred from homology"/>
<dbReference type="SUPFAM" id="SSF46785">
    <property type="entry name" value="Winged helix' DNA-binding domain"/>
    <property type="match status" value="1"/>
</dbReference>
<evidence type="ECO:0000313" key="9">
    <source>
        <dbReference type="Proteomes" id="UP000273828"/>
    </source>
</evidence>
<dbReference type="RefSeq" id="WP_124179274.1">
    <property type="nucleotide sequence ID" value="NZ_REFY01000005.1"/>
</dbReference>
<evidence type="ECO:0000256" key="2">
    <source>
        <dbReference type="ARBA" id="ARBA00022705"/>
    </source>
</evidence>
<dbReference type="InterPro" id="IPR003593">
    <property type="entry name" value="AAA+_ATPase"/>
</dbReference>
<dbReference type="Pfam" id="PF13401">
    <property type="entry name" value="AAA_22"/>
    <property type="match status" value="1"/>
</dbReference>
<dbReference type="HAMAP" id="MF_01407">
    <property type="entry name" value="ORC1_type_DNA_replic_protein"/>
    <property type="match status" value="1"/>
</dbReference>
<protein>
    <recommendedName>
        <fullName evidence="5">ORC1-type DNA replication protein</fullName>
    </recommendedName>
</protein>
<dbReference type="InterPro" id="IPR027417">
    <property type="entry name" value="P-loop_NTPase"/>
</dbReference>
<name>A0A3N6LLP6_9EURY</name>
<comment type="similarity">
    <text evidence="1 5">Belongs to the CDC6/cdc18 family.</text>
</comment>
<evidence type="ECO:0000256" key="1">
    <source>
        <dbReference type="ARBA" id="ARBA00006184"/>
    </source>
</evidence>